<dbReference type="Gene3D" id="3.90.850.10">
    <property type="entry name" value="Fumarylacetoacetase-like, C-terminal domain"/>
    <property type="match status" value="1"/>
</dbReference>
<reference evidence="1 2" key="1">
    <citation type="submission" date="2020-08" db="EMBL/GenBank/DDBJ databases">
        <title>Genomic Encyclopedia of Type Strains, Phase IV (KMG-IV): sequencing the most valuable type-strain genomes for metagenomic binning, comparative biology and taxonomic classification.</title>
        <authorList>
            <person name="Goeker M."/>
        </authorList>
    </citation>
    <scope>NUCLEOTIDE SEQUENCE [LARGE SCALE GENOMIC DNA]</scope>
    <source>
        <strain evidence="1 2">DSM 15895</strain>
    </source>
</reference>
<gene>
    <name evidence="1" type="ORF">HNQ44_002870</name>
</gene>
<evidence type="ECO:0000313" key="1">
    <source>
        <dbReference type="EMBL" id="MBB5181405.1"/>
    </source>
</evidence>
<evidence type="ECO:0000313" key="2">
    <source>
        <dbReference type="Proteomes" id="UP000525923"/>
    </source>
</evidence>
<keyword evidence="2" id="KW-1185">Reference proteome</keyword>
<dbReference type="GO" id="GO:0008684">
    <property type="term" value="F:2-oxopent-4-enoate hydratase activity"/>
    <property type="evidence" value="ECO:0007669"/>
    <property type="project" value="TreeGrafter"/>
</dbReference>
<dbReference type="EMBL" id="JACHHE010000009">
    <property type="protein sequence ID" value="MBB5181405.1"/>
    <property type="molecule type" value="Genomic_DNA"/>
</dbReference>
<accession>A0A7W8FV96</accession>
<comment type="caution">
    <text evidence="1">The sequence shown here is derived from an EMBL/GenBank/DDBJ whole genome shotgun (WGS) entry which is preliminary data.</text>
</comment>
<sequence>MTDLSAADEKTAEKLFQAYVHKQQIDKEQIPASLDKQQAYGIQRALTAKKIHTAGEELKGYKVSLTSPETQKLFNSTTPLYGALMSSALSDGIIELAGMSSPLIEIELIFIAQEDLSPADSIADILQKTIVSPGIEVPDSRFDDWFPKITLGQVIADSAVAGKIVSGAPVSSVSYERLEDIQGVLRFNGEEIASNSSTAVLGHPALALKWLVDELAQHGHTLKKGMYVSSGTFVSPRKLERGYYTASYEGIGEVALEVI</sequence>
<dbReference type="PANTHER" id="PTHR30143:SF0">
    <property type="entry name" value="2-KETO-4-PENTENOATE HYDRATASE"/>
    <property type="match status" value="1"/>
</dbReference>
<dbReference type="InterPro" id="IPR036663">
    <property type="entry name" value="Fumarylacetoacetase_C_sf"/>
</dbReference>
<dbReference type="GO" id="GO:0005737">
    <property type="term" value="C:cytoplasm"/>
    <property type="evidence" value="ECO:0007669"/>
    <property type="project" value="TreeGrafter"/>
</dbReference>
<dbReference type="InterPro" id="IPR050772">
    <property type="entry name" value="Hydratase-Decarb/MhpD_sf"/>
</dbReference>
<dbReference type="RefSeq" id="WP_135504277.1">
    <property type="nucleotide sequence ID" value="NZ_JACHHE010000009.1"/>
</dbReference>
<proteinExistence type="predicted"/>
<dbReference type="OrthoDB" id="9792137at2"/>
<dbReference type="SUPFAM" id="SSF56529">
    <property type="entry name" value="FAH"/>
    <property type="match status" value="1"/>
</dbReference>
<protein>
    <submittedName>
        <fullName evidence="1">2-keto-4-pentenoate hydratase</fullName>
    </submittedName>
</protein>
<dbReference type="AlphaFoldDB" id="A0A7W8FV96"/>
<dbReference type="PANTHER" id="PTHR30143">
    <property type="entry name" value="ACID HYDRATASE"/>
    <property type="match status" value="1"/>
</dbReference>
<organism evidence="1 2">
    <name type="scientific">Planococcus koreensis</name>
    <dbReference type="NCBI Taxonomy" id="112331"/>
    <lineage>
        <taxon>Bacteria</taxon>
        <taxon>Bacillati</taxon>
        <taxon>Bacillota</taxon>
        <taxon>Bacilli</taxon>
        <taxon>Bacillales</taxon>
        <taxon>Caryophanaceae</taxon>
        <taxon>Planococcus</taxon>
    </lineage>
</organism>
<name>A0A7W8FV96_9BACL</name>
<dbReference type="Proteomes" id="UP000525923">
    <property type="component" value="Unassembled WGS sequence"/>
</dbReference>